<organism evidence="1 2">
    <name type="scientific">Brachionus plicatilis</name>
    <name type="common">Marine rotifer</name>
    <name type="synonym">Brachionus muelleri</name>
    <dbReference type="NCBI Taxonomy" id="10195"/>
    <lineage>
        <taxon>Eukaryota</taxon>
        <taxon>Metazoa</taxon>
        <taxon>Spiralia</taxon>
        <taxon>Gnathifera</taxon>
        <taxon>Rotifera</taxon>
        <taxon>Eurotatoria</taxon>
        <taxon>Monogononta</taxon>
        <taxon>Pseudotrocha</taxon>
        <taxon>Ploima</taxon>
        <taxon>Brachionidae</taxon>
        <taxon>Brachionus</taxon>
    </lineage>
</organism>
<dbReference type="AlphaFoldDB" id="A0A3M7QS47"/>
<sequence>MISKCFAALFLIDVIYCVNYTNFLYKHSNARAIETKQLSAFNHSINQSGMRPHYLSRVENSRRLAKPASLPRPRIKVYRLNNSIIKHLKVNRTVEPKDSLKISLKNPTFVHRLNKNVASRISAIGRERNFVRTREKPFDQKVQFHLQKSNPAISFLSNVNFYLSKLQKEAQSLEGDYKQYGRRFFYLVKYRLRKAYEELRMNLCNNVLDTEDDIDEDYAEVDGYKYTFVNSNNIIEKMKRNERRRTIRAKNEKRLIRKICN</sequence>
<reference evidence="1 2" key="1">
    <citation type="journal article" date="2018" name="Sci. Rep.">
        <title>Genomic signatures of local adaptation to the degree of environmental predictability in rotifers.</title>
        <authorList>
            <person name="Franch-Gras L."/>
            <person name="Hahn C."/>
            <person name="Garcia-Roger E.M."/>
            <person name="Carmona M.J."/>
            <person name="Serra M."/>
            <person name="Gomez A."/>
        </authorList>
    </citation>
    <scope>NUCLEOTIDE SEQUENCE [LARGE SCALE GENOMIC DNA]</scope>
    <source>
        <strain evidence="1">HYR1</strain>
    </source>
</reference>
<evidence type="ECO:0000313" key="1">
    <source>
        <dbReference type="EMBL" id="RNA13881.1"/>
    </source>
</evidence>
<keyword evidence="2" id="KW-1185">Reference proteome</keyword>
<dbReference type="EMBL" id="REGN01005305">
    <property type="protein sequence ID" value="RNA13881.1"/>
    <property type="molecule type" value="Genomic_DNA"/>
</dbReference>
<proteinExistence type="predicted"/>
<accession>A0A3M7QS47</accession>
<dbReference type="Proteomes" id="UP000276133">
    <property type="component" value="Unassembled WGS sequence"/>
</dbReference>
<comment type="caution">
    <text evidence="1">The sequence shown here is derived from an EMBL/GenBank/DDBJ whole genome shotgun (WGS) entry which is preliminary data.</text>
</comment>
<dbReference type="OrthoDB" id="10448354at2759"/>
<protein>
    <submittedName>
        <fullName evidence="1">Uncharacterized protein</fullName>
    </submittedName>
</protein>
<gene>
    <name evidence="1" type="ORF">BpHYR1_017217</name>
</gene>
<evidence type="ECO:0000313" key="2">
    <source>
        <dbReference type="Proteomes" id="UP000276133"/>
    </source>
</evidence>
<name>A0A3M7QS47_BRAPC</name>